<dbReference type="GO" id="GO:0008170">
    <property type="term" value="F:N-methyltransferase activity"/>
    <property type="evidence" value="ECO:0007669"/>
    <property type="project" value="UniProtKB-ARBA"/>
</dbReference>
<feature type="domain" description="SET" evidence="1">
    <location>
        <begin position="130"/>
        <end position="241"/>
    </location>
</feature>
<dbReference type="InterPro" id="IPR046341">
    <property type="entry name" value="SET_dom_sf"/>
</dbReference>
<dbReference type="InterPro" id="IPR001214">
    <property type="entry name" value="SET_dom"/>
</dbReference>
<accession>A0A1B0D6Z7</accession>
<dbReference type="VEuPathDB" id="VectorBase:PPAPM1_009203"/>
<reference evidence="2" key="1">
    <citation type="submission" date="2022-08" db="UniProtKB">
        <authorList>
            <consortium name="EnsemblMetazoa"/>
        </authorList>
    </citation>
    <scope>IDENTIFICATION</scope>
    <source>
        <strain evidence="2">Israel</strain>
    </source>
</reference>
<dbReference type="Proteomes" id="UP000092462">
    <property type="component" value="Unassembled WGS sequence"/>
</dbReference>
<dbReference type="VEuPathDB" id="VectorBase:PPAI003320"/>
<dbReference type="Gene3D" id="2.170.270.10">
    <property type="entry name" value="SET domain"/>
    <property type="match status" value="1"/>
</dbReference>
<proteinExistence type="predicted"/>
<dbReference type="Gene3D" id="1.10.220.160">
    <property type="match status" value="1"/>
</dbReference>
<keyword evidence="3" id="KW-1185">Reference proteome</keyword>
<dbReference type="InterPro" id="IPR053010">
    <property type="entry name" value="SET_SmydA-8"/>
</dbReference>
<dbReference type="SUPFAM" id="SSF82199">
    <property type="entry name" value="SET domain"/>
    <property type="match status" value="1"/>
</dbReference>
<evidence type="ECO:0000259" key="1">
    <source>
        <dbReference type="Pfam" id="PF00856"/>
    </source>
</evidence>
<dbReference type="Pfam" id="PF00856">
    <property type="entry name" value="SET"/>
    <property type="match status" value="1"/>
</dbReference>
<sequence length="354" mass="39545">MEFDVLRNDELGRFGVAGKDLQAGDILHTETPLVVGPKQDSAVVCLGCNIFLDGTSAGPRCSKCGWPLCPDCDNSEAPLHRGECSVFVENHVKFQNLPREAMICLQLDCIAPLRFLLAKEAYPDRWEKEVSQMEHHEDARRQTPAWTVDDTNIVKYLRGPCKLSRFPESLIQQVCGILEVNSFEAHTLSGNPVRCIFPKLAIFAHSCVPNLTHSISLDGSFQMVCRAAVDIPKGEMLYTTYTYTLTGTRDRQIHLRKGKFFTCHCPRCLDPTELGTYFSSLKCLSCPNGYIQSTAPLDEAAPWKCNSCDTSTSGQKIQEIIGKIQESVEALKEQPASRRKLLDTEKLHKHLLGK</sequence>
<protein>
    <recommendedName>
        <fullName evidence="1">SET domain-containing protein</fullName>
    </recommendedName>
</protein>
<name>A0A1B0D6Z7_PHLPP</name>
<dbReference type="GO" id="GO:0008757">
    <property type="term" value="F:S-adenosylmethionine-dependent methyltransferase activity"/>
    <property type="evidence" value="ECO:0007669"/>
    <property type="project" value="UniProtKB-ARBA"/>
</dbReference>
<dbReference type="EMBL" id="AJVK01003837">
    <property type="status" value="NOT_ANNOTATED_CDS"/>
    <property type="molecule type" value="Genomic_DNA"/>
</dbReference>
<evidence type="ECO:0000313" key="3">
    <source>
        <dbReference type="Proteomes" id="UP000092462"/>
    </source>
</evidence>
<dbReference type="GO" id="GO:0008276">
    <property type="term" value="F:protein methyltransferase activity"/>
    <property type="evidence" value="ECO:0007669"/>
    <property type="project" value="UniProtKB-ARBA"/>
</dbReference>
<dbReference type="PANTHER" id="PTHR46455:SF7">
    <property type="entry name" value="RE12806P"/>
    <property type="match status" value="1"/>
</dbReference>
<evidence type="ECO:0000313" key="2">
    <source>
        <dbReference type="EnsemblMetazoa" id="PPAI003320-PA"/>
    </source>
</evidence>
<dbReference type="EnsemblMetazoa" id="PPAI003320-RA">
    <property type="protein sequence ID" value="PPAI003320-PA"/>
    <property type="gene ID" value="PPAI003320"/>
</dbReference>
<dbReference type="PANTHER" id="PTHR46455">
    <property type="entry name" value="SET AND MYND DOMAIN CONTAINING, ARTHROPOD-SPECIFIC, MEMBER 4, ISOFORM A"/>
    <property type="match status" value="1"/>
</dbReference>
<dbReference type="Gene3D" id="6.10.140.2220">
    <property type="match status" value="1"/>
</dbReference>
<dbReference type="AlphaFoldDB" id="A0A1B0D6Z7"/>
<dbReference type="CDD" id="cd20071">
    <property type="entry name" value="SET_SMYD"/>
    <property type="match status" value="1"/>
</dbReference>
<organism evidence="2 3">
    <name type="scientific">Phlebotomus papatasi</name>
    <name type="common">Sandfly</name>
    <dbReference type="NCBI Taxonomy" id="29031"/>
    <lineage>
        <taxon>Eukaryota</taxon>
        <taxon>Metazoa</taxon>
        <taxon>Ecdysozoa</taxon>
        <taxon>Arthropoda</taxon>
        <taxon>Hexapoda</taxon>
        <taxon>Insecta</taxon>
        <taxon>Pterygota</taxon>
        <taxon>Neoptera</taxon>
        <taxon>Endopterygota</taxon>
        <taxon>Diptera</taxon>
        <taxon>Nematocera</taxon>
        <taxon>Psychodoidea</taxon>
        <taxon>Psychodidae</taxon>
        <taxon>Phlebotomus</taxon>
        <taxon>Phlebotomus</taxon>
    </lineage>
</organism>